<evidence type="ECO:0000313" key="5">
    <source>
        <dbReference type="EMBL" id="PSK45294.1"/>
    </source>
</evidence>
<comment type="similarity">
    <text evidence="1">Belongs to the peptidase S33 family.</text>
</comment>
<dbReference type="PRINTS" id="PR00412">
    <property type="entry name" value="EPOXHYDRLASE"/>
</dbReference>
<dbReference type="EMBL" id="NHZQ01000251">
    <property type="protein sequence ID" value="PSK45294.1"/>
    <property type="molecule type" value="Genomic_DNA"/>
</dbReference>
<proteinExistence type="inferred from homology"/>
<name>A0A2P7ZAR0_9PEZI</name>
<keyword evidence="6" id="KW-1185">Reference proteome</keyword>
<gene>
    <name evidence="5" type="ORF">B9Z65_2434</name>
</gene>
<dbReference type="Gene3D" id="3.40.50.1820">
    <property type="entry name" value="alpha/beta hydrolase"/>
    <property type="match status" value="1"/>
</dbReference>
<dbReference type="PANTHER" id="PTHR21661:SF35">
    <property type="entry name" value="EPOXIDE HYDROLASE"/>
    <property type="match status" value="1"/>
</dbReference>
<dbReference type="PANTHER" id="PTHR21661">
    <property type="entry name" value="EPOXIDE HYDROLASE 1-RELATED"/>
    <property type="match status" value="1"/>
</dbReference>
<evidence type="ECO:0000256" key="2">
    <source>
        <dbReference type="ARBA" id="ARBA00022797"/>
    </source>
</evidence>
<comment type="caution">
    <text evidence="5">The sequence shown here is derived from an EMBL/GenBank/DDBJ whole genome shotgun (WGS) entry which is preliminary data.</text>
</comment>
<reference evidence="5 6" key="1">
    <citation type="submission" date="2017-05" db="EMBL/GenBank/DDBJ databases">
        <title>Draft genome sequence of Elsinoe australis.</title>
        <authorList>
            <person name="Cheng Q."/>
        </authorList>
    </citation>
    <scope>NUCLEOTIDE SEQUENCE [LARGE SCALE GENOMIC DNA]</scope>
    <source>
        <strain evidence="5 6">NL1</strain>
    </source>
</reference>
<protein>
    <recommendedName>
        <fullName evidence="4">Epoxide hydrolase N-terminal domain-containing protein</fullName>
    </recommendedName>
</protein>
<dbReference type="GO" id="GO:0097176">
    <property type="term" value="P:epoxide metabolic process"/>
    <property type="evidence" value="ECO:0007669"/>
    <property type="project" value="TreeGrafter"/>
</dbReference>
<evidence type="ECO:0000259" key="4">
    <source>
        <dbReference type="Pfam" id="PF06441"/>
    </source>
</evidence>
<keyword evidence="3" id="KW-0378">Hydrolase</keyword>
<dbReference type="OrthoDB" id="7130006at2759"/>
<dbReference type="SUPFAM" id="SSF53474">
    <property type="entry name" value="alpha/beta-Hydrolases"/>
    <property type="match status" value="1"/>
</dbReference>
<dbReference type="Proteomes" id="UP000243723">
    <property type="component" value="Unassembled WGS sequence"/>
</dbReference>
<feature type="domain" description="Epoxide hydrolase N-terminal" evidence="4">
    <location>
        <begin position="3"/>
        <end position="111"/>
    </location>
</feature>
<dbReference type="PIRSF" id="PIRSF001112">
    <property type="entry name" value="Epoxide_hydrolase"/>
    <property type="match status" value="1"/>
</dbReference>
<dbReference type="InterPro" id="IPR016292">
    <property type="entry name" value="Epoxide_hydrolase"/>
</dbReference>
<evidence type="ECO:0000256" key="3">
    <source>
        <dbReference type="ARBA" id="ARBA00022801"/>
    </source>
</evidence>
<dbReference type="Pfam" id="PF06441">
    <property type="entry name" value="EHN"/>
    <property type="match status" value="1"/>
</dbReference>
<dbReference type="InterPro" id="IPR010497">
    <property type="entry name" value="Epoxide_hydro_N"/>
</dbReference>
<dbReference type="GO" id="GO:0004301">
    <property type="term" value="F:epoxide hydrolase activity"/>
    <property type="evidence" value="ECO:0007669"/>
    <property type="project" value="TreeGrafter"/>
</dbReference>
<dbReference type="InterPro" id="IPR029058">
    <property type="entry name" value="AB_hydrolase_fold"/>
</dbReference>
<dbReference type="AlphaFoldDB" id="A0A2P7ZAR0"/>
<keyword evidence="2" id="KW-0058">Aromatic hydrocarbons catabolism</keyword>
<sequence>MAESYTISVPDSSVEDLKTRLSLARFPDELDDAGWDYGSPLAEVKRLTAYWKDQFKWRKVESELNKLPQFHTTITVPGFPPIDLHFLHQRSSNPDSIPLLFCHGWPGSYLEATKLLEPLTNSTASPSFHLVAPSLPNYAWSSGIKTRGFGLSQYATACHLLMQSLGYTRYVTQGGDWGFYITRTMSLLYPESCLATHINMIRAFPPSLSTHPLLALSHATTPYTEFEKRGLERSDWFANEGSGYKVLQCTKPQTPGYGVTDSPVGLLAWILEKLHDWTDAYPWTDEEVCTWVSVYWFSRAGPAASFRIYYEATHDSVGAGDGGKDGGLPFTKRERTQEWIGGGVKVGLCYAPKELSIVPRAWAGTLGEVVFVGQHESGGHFLAHERPEAIAGDLREMFGRGGPCKEVVRRVLGEMNEGMNTTVPT</sequence>
<evidence type="ECO:0000256" key="1">
    <source>
        <dbReference type="ARBA" id="ARBA00010088"/>
    </source>
</evidence>
<accession>A0A2P7ZAR0</accession>
<organism evidence="5 6">
    <name type="scientific">Elsinoe australis</name>
    <dbReference type="NCBI Taxonomy" id="40998"/>
    <lineage>
        <taxon>Eukaryota</taxon>
        <taxon>Fungi</taxon>
        <taxon>Dikarya</taxon>
        <taxon>Ascomycota</taxon>
        <taxon>Pezizomycotina</taxon>
        <taxon>Dothideomycetes</taxon>
        <taxon>Dothideomycetidae</taxon>
        <taxon>Myriangiales</taxon>
        <taxon>Elsinoaceae</taxon>
        <taxon>Elsinoe</taxon>
    </lineage>
</organism>
<dbReference type="InterPro" id="IPR000639">
    <property type="entry name" value="Epox_hydrolase-like"/>
</dbReference>
<dbReference type="STRING" id="40998.A0A2P7ZAR0"/>
<evidence type="ECO:0000313" key="6">
    <source>
        <dbReference type="Proteomes" id="UP000243723"/>
    </source>
</evidence>